<dbReference type="Gene3D" id="1.25.40.10">
    <property type="entry name" value="Tetratricopeptide repeat domain"/>
    <property type="match status" value="3"/>
</dbReference>
<name>Q02D30_SOLUE</name>
<dbReference type="InterPro" id="IPR019734">
    <property type="entry name" value="TPR_rpt"/>
</dbReference>
<sequence length="632" mass="71175" precursor="true">MRLVIYLAVAAVACAQTPDPAERGYAALRARDYDAAISAFLGAPDRANVRKDLAYTYLKIGESELARDQFHEAMRLVPGDVTAALEYAFLCYETRQQAEARRIFERLRKSGNAIAEQAFHNIDDPLAEGIARWRKAIELGADNFSVHFELAVLAEQRDDLVLAAEQYERAWRLIPARRTVLVDLGRVWKAMARADDADAALLAASRGGEPRAAEQARELLPSRYPFVVEFRNALALDPDNHELRRELGYLLLRMHRQDEAEVEFRILTQTAPEDLLSATQLGFLLYARGEQTAAAPLFDRVLAGADEDLANRVRAVLRMTQILRPRAGASAPSIDAKIMAERSIKAGYIKDALKYLEVAHESDPGDFEVMLKLAWTNNILHRDPVAYRWFELARTSPDPKIAADAEKGFRNLRAATQRYRSSLWLFPMFSTRWHDLFAYGQLKTEMNVGLPVHPYVSVRFVGDTRGAVGTASPQYLSESSFILAAGVATNPWRGMTLWGEAGTSVSYLKGHVTPDYRGGLSAARTFRREASRWNAAASLDALYISRFDHDFLVYLQSRGGYSFFNWNANLTADVRRQDWANFVETGPGLRIPLPQSMYMTFNALRGRYLIDNPARRATFSDLRAGFWYAISR</sequence>
<reference evidence="2" key="1">
    <citation type="submission" date="2006-10" db="EMBL/GenBank/DDBJ databases">
        <title>Complete sequence of Solibacter usitatus Ellin6076.</title>
        <authorList>
            <consortium name="US DOE Joint Genome Institute"/>
            <person name="Copeland A."/>
            <person name="Lucas S."/>
            <person name="Lapidus A."/>
            <person name="Barry K."/>
            <person name="Detter J.C."/>
            <person name="Glavina del Rio T."/>
            <person name="Hammon N."/>
            <person name="Israni S."/>
            <person name="Dalin E."/>
            <person name="Tice H."/>
            <person name="Pitluck S."/>
            <person name="Thompson L.S."/>
            <person name="Brettin T."/>
            <person name="Bruce D."/>
            <person name="Han C."/>
            <person name="Tapia R."/>
            <person name="Gilna P."/>
            <person name="Schmutz J."/>
            <person name="Larimer F."/>
            <person name="Land M."/>
            <person name="Hauser L."/>
            <person name="Kyrpides N."/>
            <person name="Mikhailova N."/>
            <person name="Janssen P.H."/>
            <person name="Kuske C.R."/>
            <person name="Richardson P."/>
        </authorList>
    </citation>
    <scope>NUCLEOTIDE SEQUENCE</scope>
    <source>
        <strain evidence="2">Ellin6076</strain>
    </source>
</reference>
<dbReference type="eggNOG" id="COG0457">
    <property type="taxonomic scope" value="Bacteria"/>
</dbReference>
<keyword evidence="1" id="KW-0802">TPR repeat</keyword>
<dbReference type="HOGENOM" id="CLU_432692_0_0_0"/>
<proteinExistence type="predicted"/>
<dbReference type="KEGG" id="sus:Acid_0020"/>
<dbReference type="SMART" id="SM00028">
    <property type="entry name" value="TPR"/>
    <property type="match status" value="3"/>
</dbReference>
<dbReference type="SUPFAM" id="SSF48452">
    <property type="entry name" value="TPR-like"/>
    <property type="match status" value="2"/>
</dbReference>
<protein>
    <submittedName>
        <fullName evidence="2">Tetratricopeptide domain protein</fullName>
    </submittedName>
</protein>
<dbReference type="InterPro" id="IPR011990">
    <property type="entry name" value="TPR-like_helical_dom_sf"/>
</dbReference>
<evidence type="ECO:0000256" key="1">
    <source>
        <dbReference type="PROSITE-ProRule" id="PRU00339"/>
    </source>
</evidence>
<dbReference type="AlphaFoldDB" id="Q02D30"/>
<organism evidence="2">
    <name type="scientific">Solibacter usitatus (strain Ellin6076)</name>
    <dbReference type="NCBI Taxonomy" id="234267"/>
    <lineage>
        <taxon>Bacteria</taxon>
        <taxon>Pseudomonadati</taxon>
        <taxon>Acidobacteriota</taxon>
        <taxon>Terriglobia</taxon>
        <taxon>Bryobacterales</taxon>
        <taxon>Solibacteraceae</taxon>
        <taxon>Candidatus Solibacter</taxon>
    </lineage>
</organism>
<accession>Q02D30</accession>
<feature type="repeat" description="TPR" evidence="1">
    <location>
        <begin position="47"/>
        <end position="80"/>
    </location>
</feature>
<gene>
    <name evidence="2" type="ordered locus">Acid_0020</name>
</gene>
<dbReference type="EMBL" id="CP000473">
    <property type="protein sequence ID" value="ABJ81036.1"/>
    <property type="molecule type" value="Genomic_DNA"/>
</dbReference>
<dbReference type="PANTHER" id="PTHR12558">
    <property type="entry name" value="CELL DIVISION CYCLE 16,23,27"/>
    <property type="match status" value="1"/>
</dbReference>
<dbReference type="STRING" id="234267.Acid_0020"/>
<dbReference type="OrthoDB" id="128228at2"/>
<dbReference type="PANTHER" id="PTHR12558:SF33">
    <property type="entry name" value="BLL7664 PROTEIN"/>
    <property type="match status" value="1"/>
</dbReference>
<dbReference type="PROSITE" id="PS50005">
    <property type="entry name" value="TPR"/>
    <property type="match status" value="1"/>
</dbReference>
<evidence type="ECO:0000313" key="2">
    <source>
        <dbReference type="EMBL" id="ABJ81036.1"/>
    </source>
</evidence>
<dbReference type="InParanoid" id="Q02D30"/>